<keyword evidence="2" id="KW-1185">Reference proteome</keyword>
<evidence type="ECO:0008006" key="3">
    <source>
        <dbReference type="Google" id="ProtNLM"/>
    </source>
</evidence>
<name>A0ABS0U824_9GAMM</name>
<evidence type="ECO:0000313" key="2">
    <source>
        <dbReference type="Proteomes" id="UP000696184"/>
    </source>
</evidence>
<sequence>MIHGQLNRNQLKEMQNALSRFDLPPQKRQRLLWRIAKYGVIQAAKRNIKNQRSPDGESWPARKSPWRKKMLRKLPKLLHIREMPEKGMVRIYLQGGGYRNGKRPVPAGVVGYAQQKGMKIQINRKSASDSNEARTIDMTRKATIHQAKKLRSLGYQVKKGKRLRKPTVKEITENMLFIKAGDKIRKLSGKAPKSSWSVEVPAREFLGMNEEEFSKALARQLQGIGYGA</sequence>
<comment type="caution">
    <text evidence="1">The sequence shown here is derived from an EMBL/GenBank/DDBJ whole genome shotgun (WGS) entry which is preliminary data.</text>
</comment>
<proteinExistence type="predicted"/>
<protein>
    <recommendedName>
        <fullName evidence="3">Phage protein</fullName>
    </recommendedName>
</protein>
<dbReference type="EMBL" id="JACOII010000034">
    <property type="protein sequence ID" value="MBI6548901.1"/>
    <property type="molecule type" value="Genomic_DNA"/>
</dbReference>
<organism evidence="1 2">
    <name type="scientific">Xenorhabdus lircayensis</name>
    <dbReference type="NCBI Taxonomy" id="2763499"/>
    <lineage>
        <taxon>Bacteria</taxon>
        <taxon>Pseudomonadati</taxon>
        <taxon>Pseudomonadota</taxon>
        <taxon>Gammaproteobacteria</taxon>
        <taxon>Enterobacterales</taxon>
        <taxon>Morganellaceae</taxon>
        <taxon>Xenorhabdus</taxon>
    </lineage>
</organism>
<dbReference type="Proteomes" id="UP000696184">
    <property type="component" value="Unassembled WGS sequence"/>
</dbReference>
<evidence type="ECO:0000313" key="1">
    <source>
        <dbReference type="EMBL" id="MBI6548901.1"/>
    </source>
</evidence>
<accession>A0ABS0U824</accession>
<dbReference type="RefSeq" id="WP_198689681.1">
    <property type="nucleotide sequence ID" value="NZ_CAWPUD010000032.1"/>
</dbReference>
<gene>
    <name evidence="1" type="ORF">H8A87_09255</name>
</gene>
<reference evidence="1 2" key="1">
    <citation type="submission" date="2020-08" db="EMBL/GenBank/DDBJ databases">
        <title>Description of Xenorhabdus lircayensis sp. nov., the symbiotic bacterium associated with the entomopathogenic nematode Steirnernema unicornum.</title>
        <authorList>
            <person name="Castaneda-Alvarez C."/>
            <person name="Prodan S."/>
            <person name="Zamorano A."/>
            <person name="San-Blas E."/>
            <person name="Aballay E."/>
        </authorList>
    </citation>
    <scope>NUCLEOTIDE SEQUENCE [LARGE SCALE GENOMIC DNA]</scope>
    <source>
        <strain evidence="1 2">VLS</strain>
    </source>
</reference>